<keyword evidence="7" id="KW-0472">Membrane</keyword>
<dbReference type="PROSITE" id="PS51779">
    <property type="entry name" value="POTRA"/>
    <property type="match status" value="1"/>
</dbReference>
<dbReference type="Pfam" id="PF03865">
    <property type="entry name" value="ShlB"/>
    <property type="match status" value="1"/>
</dbReference>
<gene>
    <name evidence="11" type="ORF">BVH74_03815</name>
</gene>
<dbReference type="Pfam" id="PF08479">
    <property type="entry name" value="POTRA_2"/>
    <property type="match status" value="1"/>
</dbReference>
<dbReference type="Proteomes" id="UP000243488">
    <property type="component" value="Chromosome"/>
</dbReference>
<keyword evidence="9" id="KW-0732">Signal</keyword>
<dbReference type="GO" id="GO:0009279">
    <property type="term" value="C:cell outer membrane"/>
    <property type="evidence" value="ECO:0007669"/>
    <property type="project" value="UniProtKB-SubCell"/>
</dbReference>
<dbReference type="InterPro" id="IPR034746">
    <property type="entry name" value="POTRA"/>
</dbReference>
<reference evidence="11 12" key="1">
    <citation type="submission" date="2017-03" db="EMBL/GenBank/DDBJ databases">
        <title>Complete genome sequence of the novel DNRA strain Pseudomonas sp. S-6-2 isolated from Chinese polluted river sediment. Journal of Biotechnology.</title>
        <authorList>
            <person name="Li J."/>
            <person name="Xiang F."/>
            <person name="Wang L."/>
            <person name="Xi L."/>
            <person name="Liu J."/>
        </authorList>
    </citation>
    <scope>NUCLEOTIDE SEQUENCE [LARGE SCALE GENOMIC DNA]</scope>
    <source>
        <strain evidence="11 12">S-6-2</strain>
    </source>
</reference>
<evidence type="ECO:0000256" key="4">
    <source>
        <dbReference type="ARBA" id="ARBA00022452"/>
    </source>
</evidence>
<evidence type="ECO:0000256" key="3">
    <source>
        <dbReference type="ARBA" id="ARBA00022448"/>
    </source>
</evidence>
<keyword evidence="3" id="KW-0813">Transport</keyword>
<protein>
    <submittedName>
        <fullName evidence="11">ShlB family hemolysin secretion/activation protein</fullName>
    </submittedName>
</protein>
<comment type="subcellular location">
    <subcellularLocation>
        <location evidence="1">Cell outer membrane</location>
    </subcellularLocation>
</comment>
<dbReference type="InterPro" id="IPR027282">
    <property type="entry name" value="TPS"/>
</dbReference>
<dbReference type="GO" id="GO:0008320">
    <property type="term" value="F:protein transmembrane transporter activity"/>
    <property type="evidence" value="ECO:0007669"/>
    <property type="project" value="TreeGrafter"/>
</dbReference>
<feature type="domain" description="POTRA" evidence="10">
    <location>
        <begin position="73"/>
        <end position="148"/>
    </location>
</feature>
<dbReference type="PANTHER" id="PTHR34597:SF3">
    <property type="entry name" value="OUTER MEMBRANE TRANSPORTER CDIB"/>
    <property type="match status" value="1"/>
</dbReference>
<dbReference type="InterPro" id="IPR005565">
    <property type="entry name" value="Hemolysn_activator_HlyB_C"/>
</dbReference>
<dbReference type="KEGG" id="ppha:BVH74_03815"/>
<accession>A0A1V0B223</accession>
<evidence type="ECO:0000256" key="9">
    <source>
        <dbReference type="SAM" id="SignalP"/>
    </source>
</evidence>
<dbReference type="GO" id="GO:0046819">
    <property type="term" value="P:protein secretion by the type V secretion system"/>
    <property type="evidence" value="ECO:0007669"/>
    <property type="project" value="TreeGrafter"/>
</dbReference>
<feature type="signal peptide" evidence="9">
    <location>
        <begin position="1"/>
        <end position="23"/>
    </location>
</feature>
<feature type="chain" id="PRO_5012030272" evidence="9">
    <location>
        <begin position="24"/>
        <end position="564"/>
    </location>
</feature>
<name>A0A1V0B223_9GAMM</name>
<dbReference type="Pfam" id="PF17287">
    <property type="entry name" value="POTRA_3"/>
    <property type="match status" value="1"/>
</dbReference>
<evidence type="ECO:0000313" key="12">
    <source>
        <dbReference type="Proteomes" id="UP000243488"/>
    </source>
</evidence>
<dbReference type="AlphaFoldDB" id="A0A1V0B223"/>
<comment type="similarity">
    <text evidence="2">Belongs to the TPS (TC 1.B.20) family.</text>
</comment>
<evidence type="ECO:0000256" key="6">
    <source>
        <dbReference type="ARBA" id="ARBA00022927"/>
    </source>
</evidence>
<evidence type="ECO:0000259" key="10">
    <source>
        <dbReference type="PROSITE" id="PS51779"/>
    </source>
</evidence>
<evidence type="ECO:0000313" key="11">
    <source>
        <dbReference type="EMBL" id="AQZ93930.1"/>
    </source>
</evidence>
<evidence type="ECO:0000256" key="5">
    <source>
        <dbReference type="ARBA" id="ARBA00022692"/>
    </source>
</evidence>
<keyword evidence="5" id="KW-0812">Transmembrane</keyword>
<dbReference type="Gene3D" id="2.40.160.50">
    <property type="entry name" value="membrane protein fhac: a member of the omp85/tpsb transporter family"/>
    <property type="match status" value="1"/>
</dbReference>
<organism evidence="11 12">
    <name type="scientific">Halopseudomonas phragmitis</name>
    <dbReference type="NCBI Taxonomy" id="1931241"/>
    <lineage>
        <taxon>Bacteria</taxon>
        <taxon>Pseudomonadati</taxon>
        <taxon>Pseudomonadota</taxon>
        <taxon>Gammaproteobacteria</taxon>
        <taxon>Pseudomonadales</taxon>
        <taxon>Pseudomonadaceae</taxon>
        <taxon>Halopseudomonas</taxon>
    </lineage>
</organism>
<dbReference type="Gene3D" id="3.10.20.310">
    <property type="entry name" value="membrane protein fhac"/>
    <property type="match status" value="1"/>
</dbReference>
<dbReference type="PIRSF" id="PIRSF029745">
    <property type="entry name" value="FhaC"/>
    <property type="match status" value="1"/>
</dbReference>
<dbReference type="STRING" id="1931241.BVH74_03815"/>
<dbReference type="RefSeq" id="WP_080048785.1">
    <property type="nucleotide sequence ID" value="NZ_CP020100.1"/>
</dbReference>
<proteinExistence type="inferred from homology"/>
<dbReference type="PANTHER" id="PTHR34597">
    <property type="entry name" value="SLR1661 PROTEIN"/>
    <property type="match status" value="1"/>
</dbReference>
<keyword evidence="8" id="KW-0998">Cell outer membrane</keyword>
<sequence length="564" mass="63545">MMYLKSVLLLTAVALGGALPAMAQSLPADRDLIHERQERLLEEQRRRLEELQRLPGERPSLEPVPHEPAPFCFDIHEIRLSGAELLSVAEQRRELASFLGQCLGTVQLNELLRVITSYYLDRGYVTTRAYLPEQDLSDGVLEIMVIEGLLEGLDSSELASDRELFMAFPGQPGERLNLRELEQLVDQLGRLPSRQVQLELLPGDEVGGSRVSLQGQRSKPWQASLARHNDGQRSTGEQQWEVALLWDSPLGLADQLRLRGGGDTVSDRWRHSANQSLFYGLPFGWWTFGYSYSQSYYRTRNQAAGFSFASDGESKRHQFNADRLLHRDNTSKTGLGLGLAHLRTRNYIENTRLDASSHRLSELQLGINHGRRLGNAFTNIDLGWQRGIGAFDAQSNGSPRGSQPVARYNKYTLTASYLQPFQFWGQMLSVDSLFYGQRSEDVLFSPQRMSIGGLASVRGFKEQSLAGDSGFYWRNNLRWRHALRQTSITPWFHEFSAALGYDLGQISSSRHNPGQSGRLTGQALELSLRGKHLAASVTLARSLERPNAIGRNEHPTHFRVDLLF</sequence>
<dbReference type="InterPro" id="IPR013686">
    <property type="entry name" value="Polypept-transport_assoc_ShlB"/>
</dbReference>
<dbReference type="InterPro" id="IPR035251">
    <property type="entry name" value="ShlB_POTRA"/>
</dbReference>
<dbReference type="GO" id="GO:0098046">
    <property type="term" value="C:type V protein secretion system complex"/>
    <property type="evidence" value="ECO:0007669"/>
    <property type="project" value="TreeGrafter"/>
</dbReference>
<dbReference type="InterPro" id="IPR051544">
    <property type="entry name" value="TPS_OM_transporter"/>
</dbReference>
<keyword evidence="6" id="KW-0653">Protein transport</keyword>
<dbReference type="EMBL" id="CP020100">
    <property type="protein sequence ID" value="AQZ93930.1"/>
    <property type="molecule type" value="Genomic_DNA"/>
</dbReference>
<keyword evidence="12" id="KW-1185">Reference proteome</keyword>
<evidence type="ECO:0000256" key="1">
    <source>
        <dbReference type="ARBA" id="ARBA00004442"/>
    </source>
</evidence>
<evidence type="ECO:0000256" key="8">
    <source>
        <dbReference type="ARBA" id="ARBA00023237"/>
    </source>
</evidence>
<keyword evidence="4" id="KW-1134">Transmembrane beta strand</keyword>
<evidence type="ECO:0000256" key="7">
    <source>
        <dbReference type="ARBA" id="ARBA00023136"/>
    </source>
</evidence>
<evidence type="ECO:0000256" key="2">
    <source>
        <dbReference type="ARBA" id="ARBA00009055"/>
    </source>
</evidence>